<dbReference type="GO" id="GO:0000166">
    <property type="term" value="F:nucleotide binding"/>
    <property type="evidence" value="ECO:0007669"/>
    <property type="project" value="UniProtKB-KW"/>
</dbReference>
<gene>
    <name evidence="4" type="ORF">MNB_SM-7-1187</name>
</gene>
<reference evidence="4" key="1">
    <citation type="submission" date="2016-10" db="EMBL/GenBank/DDBJ databases">
        <authorList>
            <person name="de Groot N.N."/>
        </authorList>
    </citation>
    <scope>NUCLEOTIDE SEQUENCE</scope>
</reference>
<feature type="domain" description="GGDEF" evidence="3">
    <location>
        <begin position="212"/>
        <end position="345"/>
    </location>
</feature>
<accession>A0A1W1BEH8</accession>
<dbReference type="InterPro" id="IPR043128">
    <property type="entry name" value="Rev_trsase/Diguanyl_cyclase"/>
</dbReference>
<dbReference type="InterPro" id="IPR054767">
    <property type="entry name" value="Cas10-Cmr2_palm2"/>
</dbReference>
<protein>
    <submittedName>
        <fullName evidence="4">CRISPR-associated RAMP Cmr2</fullName>
    </submittedName>
</protein>
<keyword evidence="1" id="KW-0547">Nucleotide-binding</keyword>
<keyword evidence="2" id="KW-0051">Antiviral defense</keyword>
<dbReference type="GO" id="GO:0051607">
    <property type="term" value="P:defense response to virus"/>
    <property type="evidence" value="ECO:0007669"/>
    <property type="project" value="UniProtKB-KW"/>
</dbReference>
<dbReference type="Gene3D" id="3.30.70.270">
    <property type="match status" value="1"/>
</dbReference>
<name>A0A1W1BEH8_9ZZZZ</name>
<dbReference type="EMBL" id="FPHB01000020">
    <property type="protein sequence ID" value="SFV51961.1"/>
    <property type="molecule type" value="Genomic_DNA"/>
</dbReference>
<sequence length="458" mass="52503">MSVEKKYIALTLGPIGDTLELGRKTSEIWMASYLFSYFMKRVIGELKERKDVEFLIPYVKDDSLFEERDDGIGMFHDRFILKTSTLSLEDIDAVLQKHKKLLANSIASSIKRDEKKVQNFINDYIQTYLIESEKEYENPVLEIASLLDSIELHTPTIDADEDYIRLFLNRNIVLNSDIAKKSFGKKPSFDSVAAIASQEKDEDLNDVKNAKKYIAIIHADGDNLGEYIKSKREFAQISKRLFEFDKKAIATIKEFGALALFVGGDDLLIFAPVITQDKRTVFDLVDALSKDYNSILPKEKTTLSFGVGITYYKYPLYEALSQSREILFGIAKRYNGKNALAIRAQKHSGQYFEFCIGKDEKGYTAFRKLVNSVLTEEVELPHAIHHKLKKHQKLIEQIPNERIAETFENLFNEDIHNKRFKEGLELLQKTITALGTQSTSQEKLFSMLSTIKLLRGDR</sequence>
<evidence type="ECO:0000259" key="3">
    <source>
        <dbReference type="PROSITE" id="PS50887"/>
    </source>
</evidence>
<dbReference type="Pfam" id="PF12469">
    <property type="entry name" value="Cmr2_N"/>
    <property type="match status" value="1"/>
</dbReference>
<dbReference type="InterPro" id="IPR024615">
    <property type="entry name" value="CRISPR-assoc_Cmr2_N"/>
</dbReference>
<evidence type="ECO:0000256" key="1">
    <source>
        <dbReference type="ARBA" id="ARBA00022741"/>
    </source>
</evidence>
<evidence type="ECO:0000256" key="2">
    <source>
        <dbReference type="ARBA" id="ARBA00023118"/>
    </source>
</evidence>
<dbReference type="AlphaFoldDB" id="A0A1W1BEH8"/>
<proteinExistence type="predicted"/>
<dbReference type="InterPro" id="IPR000160">
    <property type="entry name" value="GGDEF_dom"/>
</dbReference>
<evidence type="ECO:0000313" key="4">
    <source>
        <dbReference type="EMBL" id="SFV51961.1"/>
    </source>
</evidence>
<dbReference type="PROSITE" id="PS50887">
    <property type="entry name" value="GGDEF"/>
    <property type="match status" value="1"/>
</dbReference>
<organism evidence="4">
    <name type="scientific">hydrothermal vent metagenome</name>
    <dbReference type="NCBI Taxonomy" id="652676"/>
    <lineage>
        <taxon>unclassified sequences</taxon>
        <taxon>metagenomes</taxon>
        <taxon>ecological metagenomes</taxon>
    </lineage>
</organism>
<dbReference type="Pfam" id="PF22335">
    <property type="entry name" value="Cas10-Cmr2_palm2"/>
    <property type="match status" value="1"/>
</dbReference>